<dbReference type="OrthoDB" id="543749at2759"/>
<feature type="compositionally biased region" description="Low complexity" evidence="1">
    <location>
        <begin position="270"/>
        <end position="279"/>
    </location>
</feature>
<proteinExistence type="predicted"/>
<feature type="compositionally biased region" description="Polar residues" evidence="1">
    <location>
        <begin position="1"/>
        <end position="11"/>
    </location>
</feature>
<gene>
    <name evidence="2" type="ORF">Rsub_05699</name>
</gene>
<reference evidence="2 3" key="1">
    <citation type="journal article" date="2018" name="Sci. Rep.">
        <title>Raphidocelis subcapitata (=Pseudokirchneriella subcapitata) provides an insight into genome evolution and environmental adaptations in the Sphaeropleales.</title>
        <authorList>
            <person name="Suzuki S."/>
            <person name="Yamaguchi H."/>
            <person name="Nakajima N."/>
            <person name="Kawachi M."/>
        </authorList>
    </citation>
    <scope>NUCLEOTIDE SEQUENCE [LARGE SCALE GENOMIC DNA]</scope>
    <source>
        <strain evidence="2 3">NIES-35</strain>
    </source>
</reference>
<evidence type="ECO:0000313" key="3">
    <source>
        <dbReference type="Proteomes" id="UP000247498"/>
    </source>
</evidence>
<dbReference type="InParanoid" id="A0A2V0NZM4"/>
<name>A0A2V0NZM4_9CHLO</name>
<dbReference type="EMBL" id="BDRX01000037">
    <property type="protein sequence ID" value="GBF93088.1"/>
    <property type="molecule type" value="Genomic_DNA"/>
</dbReference>
<dbReference type="AlphaFoldDB" id="A0A2V0NZM4"/>
<comment type="caution">
    <text evidence="2">The sequence shown here is derived from an EMBL/GenBank/DDBJ whole genome shotgun (WGS) entry which is preliminary data.</text>
</comment>
<accession>A0A2V0NZM4</accession>
<organism evidence="2 3">
    <name type="scientific">Raphidocelis subcapitata</name>
    <dbReference type="NCBI Taxonomy" id="307507"/>
    <lineage>
        <taxon>Eukaryota</taxon>
        <taxon>Viridiplantae</taxon>
        <taxon>Chlorophyta</taxon>
        <taxon>core chlorophytes</taxon>
        <taxon>Chlorophyceae</taxon>
        <taxon>CS clade</taxon>
        <taxon>Sphaeropleales</taxon>
        <taxon>Selenastraceae</taxon>
        <taxon>Raphidocelis</taxon>
    </lineage>
</organism>
<feature type="region of interest" description="Disordered" evidence="1">
    <location>
        <begin position="1"/>
        <end position="32"/>
    </location>
</feature>
<sequence>MAQMRAVSSQQLPAARGPRRAPLPPARAASAAPAVAAAPPAAAIPSVPAPAAPPLPPGLAGVEFFSPPLTDAPGEMLRRGVPFLTQQAGCLPVKPLSLDHALYRYGEYSSQYVSVRVDNVHVKLRSWGHAVEELRGAAGRGAPFWCSLLEAVIFGSGAASIGLHFDKDNACAGGSRRPVSTYLAMCSGRKLCLLLPPGQDLLPPGGDEGMMLAPTPEFLQALRAAGGHFFVLEDVGAPPPAPAPRAAGAGAGAGGEGRQEGRQPPRWRRQQQAQQQQGQQQGGEGEEWSATALFMPEGWWHWVVGLTDWHVAYGGSFYADAALKP</sequence>
<feature type="region of interest" description="Disordered" evidence="1">
    <location>
        <begin position="235"/>
        <end position="287"/>
    </location>
</feature>
<dbReference type="Proteomes" id="UP000247498">
    <property type="component" value="Unassembled WGS sequence"/>
</dbReference>
<keyword evidence="3" id="KW-1185">Reference proteome</keyword>
<evidence type="ECO:0000313" key="2">
    <source>
        <dbReference type="EMBL" id="GBF93088.1"/>
    </source>
</evidence>
<evidence type="ECO:0000256" key="1">
    <source>
        <dbReference type="SAM" id="MobiDB-lite"/>
    </source>
</evidence>
<dbReference type="Gene3D" id="2.60.120.650">
    <property type="entry name" value="Cupin"/>
    <property type="match status" value="1"/>
</dbReference>
<protein>
    <submittedName>
        <fullName evidence="2">Uncharacterized protein</fullName>
    </submittedName>
</protein>